<dbReference type="AlphaFoldDB" id="A0A9X4XGG2"/>
<accession>A0A9X4XGG2</accession>
<protein>
    <submittedName>
        <fullName evidence="1">Uncharacterized protein</fullName>
    </submittedName>
</protein>
<comment type="caution">
    <text evidence="1">The sequence shown here is derived from an EMBL/GenBank/DDBJ whole genome shotgun (WGS) entry which is preliminary data.</text>
</comment>
<dbReference type="EMBL" id="WMQE01000071">
    <property type="protein sequence ID" value="MTK22871.1"/>
    <property type="molecule type" value="Genomic_DNA"/>
</dbReference>
<evidence type="ECO:0000313" key="2">
    <source>
        <dbReference type="Proteomes" id="UP000487649"/>
    </source>
</evidence>
<evidence type="ECO:0000313" key="1">
    <source>
        <dbReference type="EMBL" id="MTK22871.1"/>
    </source>
</evidence>
<gene>
    <name evidence="1" type="ORF">GMA92_15865</name>
</gene>
<reference evidence="1 2" key="1">
    <citation type="journal article" date="2019" name="Nat. Med.">
        <title>A library of human gut bacterial isolates paired with longitudinal multiomics data enables mechanistic microbiome research.</title>
        <authorList>
            <person name="Poyet M."/>
            <person name="Groussin M."/>
            <person name="Gibbons S.M."/>
            <person name="Avila-Pacheco J."/>
            <person name="Jiang X."/>
            <person name="Kearney S.M."/>
            <person name="Perrotta A.R."/>
            <person name="Berdy B."/>
            <person name="Zhao S."/>
            <person name="Lieberman T.D."/>
            <person name="Swanson P.K."/>
            <person name="Smith M."/>
            <person name="Roesemann S."/>
            <person name="Alexander J.E."/>
            <person name="Rich S.A."/>
            <person name="Livny J."/>
            <person name="Vlamakis H."/>
            <person name="Clish C."/>
            <person name="Bullock K."/>
            <person name="Deik A."/>
            <person name="Scott J."/>
            <person name="Pierce K.A."/>
            <person name="Xavier R.J."/>
            <person name="Alm E.J."/>
        </authorList>
    </citation>
    <scope>NUCLEOTIDE SEQUENCE [LARGE SCALE GENOMIC DNA]</scope>
    <source>
        <strain evidence="1 2">BIOML-A198</strain>
    </source>
</reference>
<feature type="non-terminal residue" evidence="1">
    <location>
        <position position="57"/>
    </location>
</feature>
<organism evidence="1 2">
    <name type="scientific">Turicibacter sanguinis</name>
    <dbReference type="NCBI Taxonomy" id="154288"/>
    <lineage>
        <taxon>Bacteria</taxon>
        <taxon>Bacillati</taxon>
        <taxon>Bacillota</taxon>
        <taxon>Erysipelotrichia</taxon>
        <taxon>Erysipelotrichales</taxon>
        <taxon>Turicibacteraceae</taxon>
        <taxon>Turicibacter</taxon>
    </lineage>
</organism>
<sequence length="57" mass="6934">MAKTRLNFTEEEFWGSTLRRINRLHRYWLKENGMLVESKHSINQSQETLEKWGRPVT</sequence>
<name>A0A9X4XGG2_9FIRM</name>
<proteinExistence type="predicted"/>
<dbReference type="Proteomes" id="UP000487649">
    <property type="component" value="Unassembled WGS sequence"/>
</dbReference>